<dbReference type="Gene3D" id="3.40.640.10">
    <property type="entry name" value="Type I PLP-dependent aspartate aminotransferase-like (Major domain)"/>
    <property type="match status" value="1"/>
</dbReference>
<dbReference type="InterPro" id="IPR015424">
    <property type="entry name" value="PyrdxlP-dep_Trfase"/>
</dbReference>
<accession>A0A2I0B2N1</accession>
<dbReference type="EMBL" id="KZ451921">
    <property type="protein sequence ID" value="PKA62048.1"/>
    <property type="molecule type" value="Genomic_DNA"/>
</dbReference>
<dbReference type="InterPro" id="IPR000192">
    <property type="entry name" value="Aminotrans_V_dom"/>
</dbReference>
<evidence type="ECO:0000259" key="2">
    <source>
        <dbReference type="Pfam" id="PF00266"/>
    </source>
</evidence>
<dbReference type="Gene3D" id="3.90.1150.10">
    <property type="entry name" value="Aspartate Aminotransferase, domain 1"/>
    <property type="match status" value="1"/>
</dbReference>
<dbReference type="SUPFAM" id="SSF53383">
    <property type="entry name" value="PLP-dependent transferases"/>
    <property type="match status" value="1"/>
</dbReference>
<evidence type="ECO:0000313" key="3">
    <source>
        <dbReference type="EMBL" id="PKA62048.1"/>
    </source>
</evidence>
<dbReference type="Pfam" id="PF00266">
    <property type="entry name" value="Aminotran_5"/>
    <property type="match status" value="1"/>
</dbReference>
<dbReference type="PANTHER" id="PTHR14237:SF62">
    <property type="entry name" value="AMINOTRANSFERASE CLASS V DOMAIN-CONTAINING PROTEIN"/>
    <property type="match status" value="1"/>
</dbReference>
<dbReference type="InterPro" id="IPR015422">
    <property type="entry name" value="PyrdxlP-dep_Trfase_small"/>
</dbReference>
<dbReference type="EC" id="2.8.1.9" evidence="3"/>
<dbReference type="STRING" id="1088818.A0A2I0B2N1"/>
<organism evidence="3 4">
    <name type="scientific">Apostasia shenzhenica</name>
    <dbReference type="NCBI Taxonomy" id="1088818"/>
    <lineage>
        <taxon>Eukaryota</taxon>
        <taxon>Viridiplantae</taxon>
        <taxon>Streptophyta</taxon>
        <taxon>Embryophyta</taxon>
        <taxon>Tracheophyta</taxon>
        <taxon>Spermatophyta</taxon>
        <taxon>Magnoliopsida</taxon>
        <taxon>Liliopsida</taxon>
        <taxon>Asparagales</taxon>
        <taxon>Orchidaceae</taxon>
        <taxon>Apostasioideae</taxon>
        <taxon>Apostasia</taxon>
    </lineage>
</organism>
<dbReference type="Proteomes" id="UP000236161">
    <property type="component" value="Unassembled WGS sequence"/>
</dbReference>
<dbReference type="OrthoDB" id="10264306at2759"/>
<reference evidence="3 4" key="1">
    <citation type="journal article" date="2017" name="Nature">
        <title>The Apostasia genome and the evolution of orchids.</title>
        <authorList>
            <person name="Zhang G.Q."/>
            <person name="Liu K.W."/>
            <person name="Li Z."/>
            <person name="Lohaus R."/>
            <person name="Hsiao Y.Y."/>
            <person name="Niu S.C."/>
            <person name="Wang J.Y."/>
            <person name="Lin Y.C."/>
            <person name="Xu Q."/>
            <person name="Chen L.J."/>
            <person name="Yoshida K."/>
            <person name="Fujiwara S."/>
            <person name="Wang Z.W."/>
            <person name="Zhang Y.Q."/>
            <person name="Mitsuda N."/>
            <person name="Wang M."/>
            <person name="Liu G.H."/>
            <person name="Pecoraro L."/>
            <person name="Huang H.X."/>
            <person name="Xiao X.J."/>
            <person name="Lin M."/>
            <person name="Wu X.Y."/>
            <person name="Wu W.L."/>
            <person name="Chen Y.Y."/>
            <person name="Chang S.B."/>
            <person name="Sakamoto S."/>
            <person name="Ohme-Takagi M."/>
            <person name="Yagi M."/>
            <person name="Zeng S.J."/>
            <person name="Shen C.Y."/>
            <person name="Yeh C.M."/>
            <person name="Luo Y.B."/>
            <person name="Tsai W.C."/>
            <person name="Van de Peer Y."/>
            <person name="Liu Z.J."/>
        </authorList>
    </citation>
    <scope>NUCLEOTIDE SEQUENCE [LARGE SCALE GENOMIC DNA]</scope>
    <source>
        <strain evidence="4">cv. Shenzhen</strain>
        <tissue evidence="3">Stem</tissue>
    </source>
</reference>
<dbReference type="GO" id="GO:0008265">
    <property type="term" value="F:molybdenum cofactor sulfurtransferase activity"/>
    <property type="evidence" value="ECO:0007669"/>
    <property type="project" value="UniProtKB-EC"/>
</dbReference>
<evidence type="ECO:0000256" key="1">
    <source>
        <dbReference type="SAM" id="MobiDB-lite"/>
    </source>
</evidence>
<dbReference type="InterPro" id="IPR015421">
    <property type="entry name" value="PyrdxlP-dep_Trfase_major"/>
</dbReference>
<dbReference type="PANTHER" id="PTHR14237">
    <property type="entry name" value="MOLYBDOPTERIN COFACTOR SULFURASE MOSC"/>
    <property type="match status" value="1"/>
</dbReference>
<proteinExistence type="predicted"/>
<protein>
    <submittedName>
        <fullName evidence="3">Molybdenum cofactor sulfurase</fullName>
        <ecNumber evidence="3">2.8.1.9</ecNumber>
    </submittedName>
</protein>
<dbReference type="AlphaFoldDB" id="A0A2I0B2N1"/>
<keyword evidence="3" id="KW-0808">Transferase</keyword>
<feature type="domain" description="Aminotransferase class V" evidence="2">
    <location>
        <begin position="166"/>
        <end position="478"/>
    </location>
</feature>
<keyword evidence="4" id="KW-1185">Reference proteome</keyword>
<name>A0A2I0B2N1_9ASPA</name>
<evidence type="ECO:0000313" key="4">
    <source>
        <dbReference type="Proteomes" id="UP000236161"/>
    </source>
</evidence>
<feature type="region of interest" description="Disordered" evidence="1">
    <location>
        <begin position="1"/>
        <end position="29"/>
    </location>
</feature>
<sequence>MFSKLAAFRRKASSAQKGKQNDHERCTSDIKGNPSKDVCYFSVKSIPTLESVPGNLVSKPTILSDGGPSVSSPFSDGHSSLESNNSFSTHVHQERISTSSGQSAGIVNGTPFWISYEDAEEQFLDDHEGYFLHLLADNVLEDQYPMLHKIIYLDNVTCPPFSRFQLRKGSCILISPDLHSSVKHVLQAASQSNIKVRQIPLKKEDLTINGIEMHKLLRNERWSGQGSGLLLYTAQSFSTGICHSTSWITSAQQQGWKVVLDVSSSLPTVCVDLSLYQPEFVLGSLNHMLGYPSPLSFLLIRRSSYSIFHKMRSIDLQLVEHPETRKAVHVVMEGENLTMHNFAAFRFGFEHLNSIGIVAIQRRVESLMSWLIKTLKSLTHKLDEKPLIQFYGSLDLKNRGSILPFNVLDPTGNVFPAKPVQQLAERSNIVLGSCSLIDAKISHLLHLKSNRQMEDLNLHSSLCNLHCLRLSFGAVSTFSNAYRLVEFLSWFRDDKFMSQIAAGYAEERAHEF</sequence>
<gene>
    <name evidence="3" type="primary">ABA3</name>
    <name evidence="3" type="ORF">AXF42_Ash018273</name>
</gene>
<feature type="compositionally biased region" description="Basic and acidic residues" evidence="1">
    <location>
        <begin position="19"/>
        <end position="28"/>
    </location>
</feature>